<dbReference type="EMBL" id="MLAK01000897">
    <property type="protein sequence ID" value="OHT01728.1"/>
    <property type="molecule type" value="Genomic_DNA"/>
</dbReference>
<keyword evidence="2" id="KW-1185">Reference proteome</keyword>
<reference evidence="1" key="1">
    <citation type="submission" date="2016-10" db="EMBL/GenBank/DDBJ databases">
        <authorList>
            <person name="Benchimol M."/>
            <person name="Almeida L.G."/>
            <person name="Vasconcelos A.T."/>
            <person name="Perreira-Neves A."/>
            <person name="Rosa I.A."/>
            <person name="Tasca T."/>
            <person name="Bogo M.R."/>
            <person name="de Souza W."/>
        </authorList>
    </citation>
    <scope>NUCLEOTIDE SEQUENCE [LARGE SCALE GENOMIC DNA]</scope>
    <source>
        <strain evidence="1">K</strain>
    </source>
</reference>
<organism evidence="1 2">
    <name type="scientific">Tritrichomonas foetus</name>
    <dbReference type="NCBI Taxonomy" id="1144522"/>
    <lineage>
        <taxon>Eukaryota</taxon>
        <taxon>Metamonada</taxon>
        <taxon>Parabasalia</taxon>
        <taxon>Tritrichomonadida</taxon>
        <taxon>Tritrichomonadidae</taxon>
        <taxon>Tritrichomonas</taxon>
    </lineage>
</organism>
<evidence type="ECO:0000313" key="1">
    <source>
        <dbReference type="EMBL" id="OHT01728.1"/>
    </source>
</evidence>
<dbReference type="Proteomes" id="UP000179807">
    <property type="component" value="Unassembled WGS sequence"/>
</dbReference>
<dbReference type="OrthoDB" id="10625800at2759"/>
<accession>A0A1J4JTH7</accession>
<evidence type="ECO:0000313" key="2">
    <source>
        <dbReference type="Proteomes" id="UP000179807"/>
    </source>
</evidence>
<sequence length="418" mass="48118">MKPYTLCRKKSPFEIAFTSAHSHIQLAVEIEESNKVTHLLDQIQQNYIPLNIYDKGDELHYKKGCSPFIQMPNTIKNCEDACNWIFDHKHPDEIGLSSLAYNDKFIALTTNHMISDGGLYKSVVELLQNDSTLKYSSPLPLPPDEAFYNDINNINKDVYAVYPETLSNVVSKYEKPSKKYGEECRYKIDVIDLNKLLSKGNNQKEKPSFNITDKLWTSLLLSMAAYNGKIDRFGMATCIDMRSRTNLALTWSNCCFYTILSHKAPVIPNQTVKDIAQALRKDMQKRLENGEMPSYLKINECYYDNKGLSAEVSNVGTMVLKKPIKDAWMQIRFNEKSNPSVISLLTFGVKNEKRNDLILRLRYTQCRMRDEEADVILNAIKHSIMNIPLDTKVEDAFDELRKFQAEYSASKRYSLKFT</sequence>
<protein>
    <recommendedName>
        <fullName evidence="3">Condensation domain-containing protein</fullName>
    </recommendedName>
</protein>
<dbReference type="AlphaFoldDB" id="A0A1J4JTH7"/>
<proteinExistence type="predicted"/>
<name>A0A1J4JTH7_9EUKA</name>
<comment type="caution">
    <text evidence="1">The sequence shown here is derived from an EMBL/GenBank/DDBJ whole genome shotgun (WGS) entry which is preliminary data.</text>
</comment>
<dbReference type="VEuPathDB" id="TrichDB:TRFO_31338"/>
<evidence type="ECO:0008006" key="3">
    <source>
        <dbReference type="Google" id="ProtNLM"/>
    </source>
</evidence>
<gene>
    <name evidence="1" type="ORF">TRFO_31338</name>
</gene>
<dbReference type="GeneID" id="94842586"/>
<dbReference type="RefSeq" id="XP_068354864.1">
    <property type="nucleotide sequence ID" value="XM_068507882.1"/>
</dbReference>